<dbReference type="Pfam" id="PF00339">
    <property type="entry name" value="Arrestin_N"/>
    <property type="match status" value="1"/>
</dbReference>
<sequence length="311" mass="34846">MLRANERATQDAQQRRRAQCASGCAKVRLSFHYPCRALCLFLVPCNVCSAFGPLLAMPTTCVFQLDRLNPVYNSGEYISGRILLRTDKVKRVNAVYVTLEGEAKVQWSMSGKSETSNYSGHQQYLHTRTNVFDNSLFRAGVHVYVLTLRIPPDCPSSCKGPYGYIAYNISLTIDKPWGFDEVFRKPIMVVQTLDLNYNSEFAVLPPSFSFATLAGSQQTLESQPRIHLPKFPGFSTLLGTAPAHEQILEDSGLDMHYYRSYGSLDTDHTGRSLDTFGSLCGPLSEQGEAEQQEQEQRLDATAQVHQAEHQF</sequence>
<protein>
    <submittedName>
        <fullName evidence="4">Uncharacterized protein LOC108610481</fullName>
    </submittedName>
</protein>
<dbReference type="RefSeq" id="XP_017858138.1">
    <property type="nucleotide sequence ID" value="XM_018002649.1"/>
</dbReference>
<dbReference type="InterPro" id="IPR050357">
    <property type="entry name" value="Arrestin_domain-protein"/>
</dbReference>
<evidence type="ECO:0000256" key="1">
    <source>
        <dbReference type="ARBA" id="ARBA00005298"/>
    </source>
</evidence>
<dbReference type="PANTHER" id="PTHR11188">
    <property type="entry name" value="ARRESTIN DOMAIN CONTAINING PROTEIN"/>
    <property type="match status" value="1"/>
</dbReference>
<dbReference type="Gene3D" id="2.60.40.640">
    <property type="match status" value="1"/>
</dbReference>
<dbReference type="PANTHER" id="PTHR11188:SF167">
    <property type="entry name" value="ARRESTIN C-TERMINAL-LIKE DOMAIN-CONTAINING PROTEIN-RELATED"/>
    <property type="match status" value="1"/>
</dbReference>
<dbReference type="Proteomes" id="UP000694904">
    <property type="component" value="Chromosome 2"/>
</dbReference>
<reference evidence="3" key="2">
    <citation type="journal article" date="2016" name="G3 (Bethesda)">
        <title>Genome Evolution in Three Species of Cactophilic Drosophila.</title>
        <authorList>
            <person name="Sanchez-Flores A."/>
            <person name="Penazola F."/>
            <person name="Carpinteyro-Ponce J."/>
            <person name="Nazario-Yepiz N."/>
            <person name="Abreu-Goodger C."/>
            <person name="Machado C.A."/>
            <person name="Markow T.A."/>
        </authorList>
    </citation>
    <scope>NUCLEOTIDE SEQUENCE [LARGE SCALE GENOMIC DNA]</scope>
</reference>
<dbReference type="InterPro" id="IPR014752">
    <property type="entry name" value="Arrestin-like_C"/>
</dbReference>
<feature type="domain" description="Arrestin-like N-terminal" evidence="2">
    <location>
        <begin position="61"/>
        <end position="196"/>
    </location>
</feature>
<keyword evidence="3" id="KW-1185">Reference proteome</keyword>
<dbReference type="GeneID" id="108610481"/>
<evidence type="ECO:0000313" key="3">
    <source>
        <dbReference type="Proteomes" id="UP000694904"/>
    </source>
</evidence>
<gene>
    <name evidence="4" type="primary">LOC108610481</name>
</gene>
<dbReference type="InterPro" id="IPR014756">
    <property type="entry name" value="Ig_E-set"/>
</dbReference>
<reference evidence="4" key="3">
    <citation type="submission" date="2025-08" db="UniProtKB">
        <authorList>
            <consortium name="RefSeq"/>
        </authorList>
    </citation>
    <scope>IDENTIFICATION</scope>
    <source>
        <tissue evidence="4">Whole organism</tissue>
    </source>
</reference>
<reference evidence="3" key="1">
    <citation type="journal article" date="1997" name="Nucleic Acids Res.">
        <title>tRNAscan-SE: a program for improved detection of transfer RNA genes in genomic sequence.</title>
        <authorList>
            <person name="Lowe T.M."/>
            <person name="Eddy S.R."/>
        </authorList>
    </citation>
    <scope>NUCLEOTIDE SEQUENCE [LARGE SCALE GENOMIC DNA]</scope>
</reference>
<organism evidence="3 4">
    <name type="scientific">Drosophila arizonae</name>
    <name type="common">Fruit fly</name>
    <dbReference type="NCBI Taxonomy" id="7263"/>
    <lineage>
        <taxon>Eukaryota</taxon>
        <taxon>Metazoa</taxon>
        <taxon>Ecdysozoa</taxon>
        <taxon>Arthropoda</taxon>
        <taxon>Hexapoda</taxon>
        <taxon>Insecta</taxon>
        <taxon>Pterygota</taxon>
        <taxon>Neoptera</taxon>
        <taxon>Endopterygota</taxon>
        <taxon>Diptera</taxon>
        <taxon>Brachycera</taxon>
        <taxon>Muscomorpha</taxon>
        <taxon>Ephydroidea</taxon>
        <taxon>Drosophilidae</taxon>
        <taxon>Drosophila</taxon>
    </lineage>
</organism>
<evidence type="ECO:0000259" key="2">
    <source>
        <dbReference type="Pfam" id="PF00339"/>
    </source>
</evidence>
<name>A0ABM1NT52_DROAR</name>
<accession>A0ABM1NT52</accession>
<comment type="similarity">
    <text evidence="1">Belongs to the arrestin family.</text>
</comment>
<dbReference type="InterPro" id="IPR011021">
    <property type="entry name" value="Arrestin-like_N"/>
</dbReference>
<proteinExistence type="inferred from homology"/>
<evidence type="ECO:0000313" key="4">
    <source>
        <dbReference type="RefSeq" id="XP_017858138.1"/>
    </source>
</evidence>
<dbReference type="SUPFAM" id="SSF81296">
    <property type="entry name" value="E set domains"/>
    <property type="match status" value="1"/>
</dbReference>